<sequence length="257" mass="27777">MDTKNTLMTQGSIATVYPPDVTAEDEELLVSAIAGWPSNLRTAIETLHGVNGRTHQQWKDHYLTHKARLDAMAAAKMAASALSTSDPPSRSSSCGEELSGRESDTSFGDSAPVASEHNHASTASKAWQWTEAEINELAEHVASIPRDSKTIGRMDWPRCQAKIPRRSVRAIGAYYNRHTSEIEEVIKKMGSGHQDQVAGPSRGGGACEGPAESDGQVAESDGEMEDAEDGVEWPVPFVVYGDNSHLDEGGQKLRSDF</sequence>
<keyword evidence="3" id="KW-1185">Reference proteome</keyword>
<evidence type="ECO:0000256" key="1">
    <source>
        <dbReference type="SAM" id="MobiDB-lite"/>
    </source>
</evidence>
<reference evidence="2 3" key="1">
    <citation type="submission" date="2014-06" db="EMBL/GenBank/DDBJ databases">
        <title>Evolutionary Origins and Diversification of the Mycorrhizal Mutualists.</title>
        <authorList>
            <consortium name="DOE Joint Genome Institute"/>
            <consortium name="Mycorrhizal Genomics Consortium"/>
            <person name="Kohler A."/>
            <person name="Kuo A."/>
            <person name="Nagy L.G."/>
            <person name="Floudas D."/>
            <person name="Copeland A."/>
            <person name="Barry K.W."/>
            <person name="Cichocki N."/>
            <person name="Veneault-Fourrey C."/>
            <person name="LaButti K."/>
            <person name="Lindquist E.A."/>
            <person name="Lipzen A."/>
            <person name="Lundell T."/>
            <person name="Morin E."/>
            <person name="Murat C."/>
            <person name="Riley R."/>
            <person name="Ohm R."/>
            <person name="Sun H."/>
            <person name="Tunlid A."/>
            <person name="Henrissat B."/>
            <person name="Grigoriev I.V."/>
            <person name="Hibbett D.S."/>
            <person name="Martin F."/>
        </authorList>
    </citation>
    <scope>NUCLEOTIDE SEQUENCE [LARGE SCALE GENOMIC DNA]</scope>
    <source>
        <strain evidence="2 3">FD-325 SS-3</strain>
    </source>
</reference>
<evidence type="ECO:0008006" key="4">
    <source>
        <dbReference type="Google" id="ProtNLM"/>
    </source>
</evidence>
<protein>
    <recommendedName>
        <fullName evidence="4">Myb-like domain-containing protein</fullName>
    </recommendedName>
</protein>
<dbReference type="Proteomes" id="UP000053263">
    <property type="component" value="Unassembled WGS sequence"/>
</dbReference>
<gene>
    <name evidence="2" type="ORF">PLICRDRAFT_180750</name>
</gene>
<evidence type="ECO:0000313" key="2">
    <source>
        <dbReference type="EMBL" id="KII83094.1"/>
    </source>
</evidence>
<dbReference type="HOGENOM" id="CLU_1082281_0_0_1"/>
<organism evidence="2 3">
    <name type="scientific">Plicaturopsis crispa FD-325 SS-3</name>
    <dbReference type="NCBI Taxonomy" id="944288"/>
    <lineage>
        <taxon>Eukaryota</taxon>
        <taxon>Fungi</taxon>
        <taxon>Dikarya</taxon>
        <taxon>Basidiomycota</taxon>
        <taxon>Agaricomycotina</taxon>
        <taxon>Agaricomycetes</taxon>
        <taxon>Agaricomycetidae</taxon>
        <taxon>Amylocorticiales</taxon>
        <taxon>Amylocorticiaceae</taxon>
        <taxon>Plicatura</taxon>
        <taxon>Plicaturopsis crispa</taxon>
    </lineage>
</organism>
<feature type="region of interest" description="Disordered" evidence="1">
    <location>
        <begin position="190"/>
        <end position="234"/>
    </location>
</feature>
<proteinExistence type="predicted"/>
<evidence type="ECO:0000313" key="3">
    <source>
        <dbReference type="Proteomes" id="UP000053263"/>
    </source>
</evidence>
<feature type="region of interest" description="Disordered" evidence="1">
    <location>
        <begin position="79"/>
        <end position="125"/>
    </location>
</feature>
<feature type="compositionally biased region" description="Low complexity" evidence="1">
    <location>
        <begin position="79"/>
        <end position="93"/>
    </location>
</feature>
<accession>A0A0C9T1N6</accession>
<dbReference type="AlphaFoldDB" id="A0A0C9T1N6"/>
<feature type="compositionally biased region" description="Acidic residues" evidence="1">
    <location>
        <begin position="220"/>
        <end position="231"/>
    </location>
</feature>
<dbReference type="EMBL" id="KN832584">
    <property type="protein sequence ID" value="KII83094.1"/>
    <property type="molecule type" value="Genomic_DNA"/>
</dbReference>
<name>A0A0C9T1N6_PLICR</name>